<name>A0ABN9VHL6_9DINO</name>
<evidence type="ECO:0000313" key="1">
    <source>
        <dbReference type="EMBL" id="CAK0872712.1"/>
    </source>
</evidence>
<comment type="caution">
    <text evidence="1">The sequence shown here is derived from an EMBL/GenBank/DDBJ whole genome shotgun (WGS) entry which is preliminary data.</text>
</comment>
<keyword evidence="2" id="KW-1185">Reference proteome</keyword>
<accession>A0ABN9VHL6</accession>
<organism evidence="1 2">
    <name type="scientific">Prorocentrum cordatum</name>
    <dbReference type="NCBI Taxonomy" id="2364126"/>
    <lineage>
        <taxon>Eukaryota</taxon>
        <taxon>Sar</taxon>
        <taxon>Alveolata</taxon>
        <taxon>Dinophyceae</taxon>
        <taxon>Prorocentrales</taxon>
        <taxon>Prorocentraceae</taxon>
        <taxon>Prorocentrum</taxon>
    </lineage>
</organism>
<protein>
    <submittedName>
        <fullName evidence="1">Uncharacterized protein</fullName>
    </submittedName>
</protein>
<sequence length="375" mass="40912">MGGDPAAALHLFWAVARDLTGLGQRCPDVSLSCPEQHCPACPGVTCPDNNACYQLVGEFAAAARSGRASPACPAAQVCEACESCLDACPAFPWLLILLLCCLAKQVLIDFFDDENGLNWHARILLIPGGQGRWIVCSPTLAVQVADLSSHRIRILRRGEPIDPAYLREAFVFDEELDEGELARIRAEAHELAEVAGFDLTGFRPAAGPAAAAENATWRVADPVHRAFGEVVPLDALRDQEGCTLGDKVGWVTIDDTGVLIEQVVDDRLEAWLSAKRCGPGRDPRLLGDVRDHRGLRYLHPDDATKRQSKTKMPYEPFEGPEAAEEFMVNMLRVGFNFVTHNLDWEAKSGVSPKSGLAREHRHLSSALFVAQSVDL</sequence>
<dbReference type="EMBL" id="CAUYUJ010017193">
    <property type="protein sequence ID" value="CAK0872712.1"/>
    <property type="molecule type" value="Genomic_DNA"/>
</dbReference>
<gene>
    <name evidence="1" type="ORF">PCOR1329_LOCUS58091</name>
</gene>
<dbReference type="Proteomes" id="UP001189429">
    <property type="component" value="Unassembled WGS sequence"/>
</dbReference>
<dbReference type="InterPro" id="IPR017900">
    <property type="entry name" value="4Fe4S_Fe_S_CS"/>
</dbReference>
<evidence type="ECO:0000313" key="2">
    <source>
        <dbReference type="Proteomes" id="UP001189429"/>
    </source>
</evidence>
<proteinExistence type="predicted"/>
<reference evidence="1" key="1">
    <citation type="submission" date="2023-10" db="EMBL/GenBank/DDBJ databases">
        <authorList>
            <person name="Chen Y."/>
            <person name="Shah S."/>
            <person name="Dougan E. K."/>
            <person name="Thang M."/>
            <person name="Chan C."/>
        </authorList>
    </citation>
    <scope>NUCLEOTIDE SEQUENCE [LARGE SCALE GENOMIC DNA]</scope>
</reference>
<feature type="non-terminal residue" evidence="1">
    <location>
        <position position="375"/>
    </location>
</feature>
<dbReference type="PROSITE" id="PS00198">
    <property type="entry name" value="4FE4S_FER_1"/>
    <property type="match status" value="1"/>
</dbReference>